<evidence type="ECO:0000313" key="3">
    <source>
        <dbReference type="Proteomes" id="UP000239757"/>
    </source>
</evidence>
<dbReference type="Proteomes" id="UP000239757">
    <property type="component" value="Unassembled WGS sequence"/>
</dbReference>
<reference evidence="2 3" key="1">
    <citation type="submission" date="2015-01" db="EMBL/GenBank/DDBJ databases">
        <title>Genome of allotetraploid Gossypium barbadense reveals genomic plasticity and fiber elongation in cotton evolution.</title>
        <authorList>
            <person name="Chen X."/>
            <person name="Liu X."/>
            <person name="Zhao B."/>
            <person name="Zheng H."/>
            <person name="Hu Y."/>
            <person name="Lu G."/>
            <person name="Yang C."/>
            <person name="Chen J."/>
            <person name="Shan C."/>
            <person name="Zhang L."/>
            <person name="Zhou Y."/>
            <person name="Wang L."/>
            <person name="Guo W."/>
            <person name="Bai Y."/>
            <person name="Ruan J."/>
            <person name="Shangguan X."/>
            <person name="Mao Y."/>
            <person name="Jiang J."/>
            <person name="Zhu Y."/>
            <person name="Lei J."/>
            <person name="Kang H."/>
            <person name="Chen S."/>
            <person name="He X."/>
            <person name="Wang R."/>
            <person name="Wang Y."/>
            <person name="Chen J."/>
            <person name="Wang L."/>
            <person name="Yu S."/>
            <person name="Wang B."/>
            <person name="Wei J."/>
            <person name="Song S."/>
            <person name="Lu X."/>
            <person name="Gao Z."/>
            <person name="Gu W."/>
            <person name="Deng X."/>
            <person name="Ma D."/>
            <person name="Wang S."/>
            <person name="Liang W."/>
            <person name="Fang L."/>
            <person name="Cai C."/>
            <person name="Zhu X."/>
            <person name="Zhou B."/>
            <person name="Zhang Y."/>
            <person name="Chen Z."/>
            <person name="Xu S."/>
            <person name="Zhu R."/>
            <person name="Wang S."/>
            <person name="Zhang T."/>
            <person name="Zhao G."/>
        </authorList>
    </citation>
    <scope>NUCLEOTIDE SEQUENCE [LARGE SCALE GENOMIC DNA]</scope>
    <source>
        <strain evidence="3">cv. Xinhai21</strain>
        <tissue evidence="2">Leaf</tissue>
    </source>
</reference>
<dbReference type="Pfam" id="PF11976">
    <property type="entry name" value="Rad60-SLD"/>
    <property type="match status" value="2"/>
</dbReference>
<dbReference type="OrthoDB" id="442921at2759"/>
<dbReference type="PANTHER" id="PTHR10562">
    <property type="entry name" value="SMALL UBIQUITIN-RELATED MODIFIER"/>
    <property type="match status" value="1"/>
</dbReference>
<dbReference type="InterPro" id="IPR022617">
    <property type="entry name" value="Rad60/SUMO-like_dom"/>
</dbReference>
<accession>A0A2P5YMF4</accession>
<dbReference type="SUPFAM" id="SSF54236">
    <property type="entry name" value="Ubiquitin-like"/>
    <property type="match status" value="4"/>
</dbReference>
<dbReference type="InterPro" id="IPR029071">
    <property type="entry name" value="Ubiquitin-like_domsf"/>
</dbReference>
<evidence type="ECO:0000313" key="2">
    <source>
        <dbReference type="EMBL" id="PPS16728.1"/>
    </source>
</evidence>
<feature type="domain" description="Rad60/SUMO-like" evidence="1">
    <location>
        <begin position="48"/>
        <end position="100"/>
    </location>
</feature>
<organism evidence="2 3">
    <name type="scientific">Gossypium barbadense</name>
    <name type="common">Sea Island cotton</name>
    <name type="synonym">Hibiscus barbadensis</name>
    <dbReference type="NCBI Taxonomy" id="3634"/>
    <lineage>
        <taxon>Eukaryota</taxon>
        <taxon>Viridiplantae</taxon>
        <taxon>Streptophyta</taxon>
        <taxon>Embryophyta</taxon>
        <taxon>Tracheophyta</taxon>
        <taxon>Spermatophyta</taxon>
        <taxon>Magnoliopsida</taxon>
        <taxon>eudicotyledons</taxon>
        <taxon>Gunneridae</taxon>
        <taxon>Pentapetalae</taxon>
        <taxon>rosids</taxon>
        <taxon>malvids</taxon>
        <taxon>Malvales</taxon>
        <taxon>Malvaceae</taxon>
        <taxon>Malvoideae</taxon>
        <taxon>Gossypium</taxon>
    </lineage>
</organism>
<dbReference type="AlphaFoldDB" id="A0A2P5YMF4"/>
<protein>
    <recommendedName>
        <fullName evidence="1">Rad60/SUMO-like domain-containing protein</fullName>
    </recommendedName>
</protein>
<dbReference type="Gene3D" id="3.10.20.90">
    <property type="entry name" value="Phosphatidylinositol 3-kinase Catalytic Subunit, Chain A, domain 1"/>
    <property type="match status" value="4"/>
</dbReference>
<name>A0A2P5YMF4_GOSBA</name>
<feature type="domain" description="Rad60/SUMO-like" evidence="1">
    <location>
        <begin position="230"/>
        <end position="282"/>
    </location>
</feature>
<proteinExistence type="predicted"/>
<gene>
    <name evidence="2" type="ORF">GOBAR_AA03847</name>
</gene>
<sequence length="386" mass="45022">MEMSRRITATQSTLISLSESEVKDNEERILLKLQSGLNHPDQYYYWMGRNTPFKELIIDYTRRIDVPLSSVRFLFDDSPINPLFSANRLELEDGDSIDVIRRDVSASIETTLISLPRAKGEMPITLKVGLFGTDHHLLYLIGRSTPLEYLFLDYADRTSLFYEKIRFYIQKRWLLIDPKKTSDDYKMEDGATQSTLISLSESEVKDNEERILLKLQSGLNHPDQYYYWMGRNTPFKELIIDYTRRIDVPLSSVRFLFDDSPINPLFSANRLELEDGDSIDVIRRDVSASIETTLISLPRAKGEMPITLKVGLFGTDHHLLYLIGRSTPLEYLFLDYADRTSLFYEKIRFYIQKRWLLIDPKKTSDDYKMEDGGIICWKPLPKNNFS</sequence>
<dbReference type="EMBL" id="KZ663002">
    <property type="protein sequence ID" value="PPS16728.1"/>
    <property type="molecule type" value="Genomic_DNA"/>
</dbReference>
<evidence type="ECO:0000259" key="1">
    <source>
        <dbReference type="Pfam" id="PF11976"/>
    </source>
</evidence>